<evidence type="ECO:0000256" key="15">
    <source>
        <dbReference type="ARBA" id="ARBA00038074"/>
    </source>
</evidence>
<dbReference type="GO" id="GO:0008843">
    <property type="term" value="F:endochitinase activity"/>
    <property type="evidence" value="ECO:0007669"/>
    <property type="project" value="UniProtKB-EC"/>
</dbReference>
<dbReference type="InterPro" id="IPR017168">
    <property type="entry name" value="CHR-like"/>
</dbReference>
<dbReference type="GO" id="GO:0016757">
    <property type="term" value="F:glycosyltransferase activity"/>
    <property type="evidence" value="ECO:0007669"/>
    <property type="project" value="UniProtKB-KW"/>
</dbReference>
<keyword evidence="9 16" id="KW-0472">Membrane</keyword>
<dbReference type="GO" id="GO:0031505">
    <property type="term" value="P:fungal-type cell wall organization"/>
    <property type="evidence" value="ECO:0007669"/>
    <property type="project" value="TreeGrafter"/>
</dbReference>
<evidence type="ECO:0000256" key="6">
    <source>
        <dbReference type="ARBA" id="ARBA00022679"/>
    </source>
</evidence>
<keyword evidence="14" id="KW-0961">Cell wall biogenesis/degradation</keyword>
<keyword evidence="23" id="KW-1185">Reference proteome</keyword>
<evidence type="ECO:0000259" key="21">
    <source>
        <dbReference type="PROSITE" id="PS51762"/>
    </source>
</evidence>
<dbReference type="AlphaFoldDB" id="A0A1E3QSS7"/>
<evidence type="ECO:0000256" key="16">
    <source>
        <dbReference type="PIRNR" id="PIRNR037299"/>
    </source>
</evidence>
<keyword evidence="12" id="KW-0449">Lipoprotein</keyword>
<dbReference type="EMBL" id="KV454429">
    <property type="protein sequence ID" value="ODQ80749.1"/>
    <property type="molecule type" value="Genomic_DNA"/>
</dbReference>
<proteinExistence type="inferred from homology"/>
<keyword evidence="13" id="KW-0326">Glycosidase</keyword>
<dbReference type="InterPro" id="IPR013320">
    <property type="entry name" value="ConA-like_dom_sf"/>
</dbReference>
<dbReference type="CDD" id="cd02183">
    <property type="entry name" value="GH16_fungal_CRH1_transglycosylase"/>
    <property type="match status" value="1"/>
</dbReference>
<keyword evidence="5" id="KW-0328">Glycosyltransferase</keyword>
<feature type="active site" description="Proton donor" evidence="17">
    <location>
        <position position="126"/>
    </location>
</feature>
<keyword evidence="10 18" id="KW-1015">Disulfide bond</keyword>
<sequence length="379" mass="40535">MFLKLAITLSTLCFISFAAADLDCNPLNTTVTCSADPALGKSMYEPFSSNSSYFSKSSSMNGGEVTFSEEEGVKLSLVKRYDNPALESDFYIMFGRVEAQIKVANGTGVVSSFYLQSDDLDEIDLEWFGQDIYQTQTNFFSKGNTTTYDRGVYYNMPSPPQYEFYTYTIDWTSERLEWYVDGVLVRTLSNDSNQGYPQSPMKLLFGIWAGGDPSNAEGTILWAGGETDYADAPFSMYVKNLVVTDYSTGSSYSYSDTSGSWESIVAAGGAVNGRLTTGEDDFDSLVAENIGSTYVIGFVPATTSTSTSSSSSDSTSPSSSTQTSTEISSAMTSSSTSASSSSASASSSSASTSSSASHSVAASGAQRIVMLIISLFQVL</sequence>
<dbReference type="GeneID" id="30148965"/>
<dbReference type="InterPro" id="IPR000757">
    <property type="entry name" value="Beta-glucanase-like"/>
</dbReference>
<evidence type="ECO:0000313" key="22">
    <source>
        <dbReference type="EMBL" id="ODQ80749.1"/>
    </source>
</evidence>
<protein>
    <recommendedName>
        <fullName evidence="16">Crh-like protein</fullName>
        <ecNumber evidence="16">3.2.-.-</ecNumber>
    </recommendedName>
</protein>
<reference evidence="23" key="1">
    <citation type="submission" date="2016-05" db="EMBL/GenBank/DDBJ databases">
        <title>Comparative genomics of biotechnologically important yeasts.</title>
        <authorList>
            <consortium name="DOE Joint Genome Institute"/>
            <person name="Riley R."/>
            <person name="Haridas S."/>
            <person name="Wolfe K.H."/>
            <person name="Lopes M.R."/>
            <person name="Hittinger C.T."/>
            <person name="Goker M."/>
            <person name="Salamov A."/>
            <person name="Wisecaver J."/>
            <person name="Long T.M."/>
            <person name="Aerts A.L."/>
            <person name="Barry K."/>
            <person name="Choi C."/>
            <person name="Clum A."/>
            <person name="Coughlan A.Y."/>
            <person name="Deshpande S."/>
            <person name="Douglass A.P."/>
            <person name="Hanson S.J."/>
            <person name="Klenk H.-P."/>
            <person name="Labutti K."/>
            <person name="Lapidus A."/>
            <person name="Lindquist E."/>
            <person name="Lipzen A."/>
            <person name="Meier-Kolthoff J.P."/>
            <person name="Ohm R.A."/>
            <person name="Otillar R.P."/>
            <person name="Pangilinan J."/>
            <person name="Peng Y."/>
            <person name="Rokas A."/>
            <person name="Rosa C.A."/>
            <person name="Scheuner C."/>
            <person name="Sibirny A.A."/>
            <person name="Slot J.C."/>
            <person name="Stielow J.B."/>
            <person name="Sun H."/>
            <person name="Kurtzman C.P."/>
            <person name="Blackwell M."/>
            <person name="Grigoriev I.V."/>
            <person name="Jeffries T.W."/>
        </authorList>
    </citation>
    <scope>NUCLEOTIDE SEQUENCE [LARGE SCALE GENOMIC DNA]</scope>
    <source>
        <strain evidence="23">NRRL Y-12698</strain>
    </source>
</reference>
<evidence type="ECO:0000256" key="11">
    <source>
        <dbReference type="ARBA" id="ARBA00023180"/>
    </source>
</evidence>
<evidence type="ECO:0000256" key="7">
    <source>
        <dbReference type="ARBA" id="ARBA00022729"/>
    </source>
</evidence>
<dbReference type="GO" id="GO:0005975">
    <property type="term" value="P:carbohydrate metabolic process"/>
    <property type="evidence" value="ECO:0007669"/>
    <property type="project" value="InterPro"/>
</dbReference>
<evidence type="ECO:0000256" key="2">
    <source>
        <dbReference type="ARBA" id="ARBA00004196"/>
    </source>
</evidence>
<evidence type="ECO:0000256" key="17">
    <source>
        <dbReference type="PIRSR" id="PIRSR037299-1"/>
    </source>
</evidence>
<comment type="catalytic activity">
    <reaction evidence="1">
        <text>Random endo-hydrolysis of N-acetyl-beta-D-glucosaminide (1-&gt;4)-beta-linkages in chitin and chitodextrins.</text>
        <dbReference type="EC" id="3.2.1.14"/>
    </reaction>
</comment>
<keyword evidence="4" id="KW-0336">GPI-anchor</keyword>
<evidence type="ECO:0000256" key="5">
    <source>
        <dbReference type="ARBA" id="ARBA00022676"/>
    </source>
</evidence>
<evidence type="ECO:0000256" key="14">
    <source>
        <dbReference type="ARBA" id="ARBA00023316"/>
    </source>
</evidence>
<dbReference type="Gene3D" id="2.60.120.200">
    <property type="match status" value="1"/>
</dbReference>
<dbReference type="PIRSF" id="PIRSF037299">
    <property type="entry name" value="Glycosidase_CRH1_prd"/>
    <property type="match status" value="1"/>
</dbReference>
<evidence type="ECO:0000256" key="18">
    <source>
        <dbReference type="PIRSR" id="PIRSR037299-2"/>
    </source>
</evidence>
<comment type="similarity">
    <text evidence="15">Belongs to the glycosyl hydrolase 16 family. CRH1 subfamily.</text>
</comment>
<dbReference type="SUPFAM" id="SSF49899">
    <property type="entry name" value="Concanavalin A-like lectins/glucanases"/>
    <property type="match status" value="1"/>
</dbReference>
<evidence type="ECO:0000256" key="1">
    <source>
        <dbReference type="ARBA" id="ARBA00000822"/>
    </source>
</evidence>
<dbReference type="PANTHER" id="PTHR10963:SF68">
    <property type="entry name" value="GLYCOSIDASE CRH1-RELATED"/>
    <property type="match status" value="1"/>
</dbReference>
<evidence type="ECO:0000256" key="9">
    <source>
        <dbReference type="ARBA" id="ARBA00023136"/>
    </source>
</evidence>
<evidence type="ECO:0000256" key="8">
    <source>
        <dbReference type="ARBA" id="ARBA00022801"/>
    </source>
</evidence>
<keyword evidence="7 20" id="KW-0732">Signal</keyword>
<feature type="region of interest" description="Disordered" evidence="19">
    <location>
        <begin position="303"/>
        <end position="354"/>
    </location>
</feature>
<dbReference type="PROSITE" id="PS51762">
    <property type="entry name" value="GH16_2"/>
    <property type="match status" value="1"/>
</dbReference>
<feature type="active site" description="Nucleophile" evidence="17">
    <location>
        <position position="122"/>
    </location>
</feature>
<accession>A0A1E3QSS7</accession>
<feature type="disulfide bond" evidence="18">
    <location>
        <begin position="24"/>
        <end position="33"/>
    </location>
</feature>
<dbReference type="STRING" id="984486.A0A1E3QSS7"/>
<dbReference type="InterPro" id="IPR050546">
    <property type="entry name" value="Glycosyl_Hydrlase_16"/>
</dbReference>
<gene>
    <name evidence="22" type="ORF">BABINDRAFT_180000</name>
</gene>
<evidence type="ECO:0000256" key="19">
    <source>
        <dbReference type="SAM" id="MobiDB-lite"/>
    </source>
</evidence>
<name>A0A1E3QSS7_9ASCO</name>
<dbReference type="EC" id="3.2.-.-" evidence="16"/>
<dbReference type="OrthoDB" id="4781at2759"/>
<dbReference type="GO" id="GO:0098552">
    <property type="term" value="C:side of membrane"/>
    <property type="evidence" value="ECO:0007669"/>
    <property type="project" value="UniProtKB-KW"/>
</dbReference>
<evidence type="ECO:0000256" key="4">
    <source>
        <dbReference type="ARBA" id="ARBA00022622"/>
    </source>
</evidence>
<organism evidence="22 23">
    <name type="scientific">Babjeviella inositovora NRRL Y-12698</name>
    <dbReference type="NCBI Taxonomy" id="984486"/>
    <lineage>
        <taxon>Eukaryota</taxon>
        <taxon>Fungi</taxon>
        <taxon>Dikarya</taxon>
        <taxon>Ascomycota</taxon>
        <taxon>Saccharomycotina</taxon>
        <taxon>Pichiomycetes</taxon>
        <taxon>Serinales incertae sedis</taxon>
        <taxon>Babjeviella</taxon>
    </lineage>
</organism>
<comment type="subcellular location">
    <subcellularLocation>
        <location evidence="2">Cell envelope</location>
    </subcellularLocation>
    <subcellularLocation>
        <location evidence="3">Membrane</location>
        <topology evidence="3">Lipid-anchor</topology>
        <topology evidence="3">GPI-anchor</topology>
    </subcellularLocation>
</comment>
<dbReference type="Pfam" id="PF00722">
    <property type="entry name" value="Glyco_hydro_16"/>
    <property type="match status" value="1"/>
</dbReference>
<evidence type="ECO:0000256" key="3">
    <source>
        <dbReference type="ARBA" id="ARBA00004589"/>
    </source>
</evidence>
<evidence type="ECO:0000256" key="12">
    <source>
        <dbReference type="ARBA" id="ARBA00023288"/>
    </source>
</evidence>
<dbReference type="Proteomes" id="UP000094336">
    <property type="component" value="Unassembled WGS sequence"/>
</dbReference>
<dbReference type="PANTHER" id="PTHR10963">
    <property type="entry name" value="GLYCOSYL HYDROLASE-RELATED"/>
    <property type="match status" value="1"/>
</dbReference>
<evidence type="ECO:0000256" key="10">
    <source>
        <dbReference type="ARBA" id="ARBA00023157"/>
    </source>
</evidence>
<keyword evidence="6" id="KW-0808">Transferase</keyword>
<feature type="domain" description="GH16" evidence="21">
    <location>
        <begin position="20"/>
        <end position="238"/>
    </location>
</feature>
<evidence type="ECO:0000256" key="13">
    <source>
        <dbReference type="ARBA" id="ARBA00023295"/>
    </source>
</evidence>
<dbReference type="GO" id="GO:0009277">
    <property type="term" value="C:fungal-type cell wall"/>
    <property type="evidence" value="ECO:0007669"/>
    <property type="project" value="TreeGrafter"/>
</dbReference>
<keyword evidence="11" id="KW-0325">Glycoprotein</keyword>
<feature type="signal peptide" evidence="20">
    <location>
        <begin position="1"/>
        <end position="20"/>
    </location>
</feature>
<evidence type="ECO:0000313" key="23">
    <source>
        <dbReference type="Proteomes" id="UP000094336"/>
    </source>
</evidence>
<dbReference type="RefSeq" id="XP_018986077.1">
    <property type="nucleotide sequence ID" value="XM_019131112.1"/>
</dbReference>
<keyword evidence="8 16" id="KW-0378">Hydrolase</keyword>
<evidence type="ECO:0000256" key="20">
    <source>
        <dbReference type="SAM" id="SignalP"/>
    </source>
</evidence>
<feature type="chain" id="PRO_5009134363" description="Crh-like protein" evidence="20">
    <location>
        <begin position="21"/>
        <end position="379"/>
    </location>
</feature>